<feature type="domain" description="AMMECR1" evidence="1">
    <location>
        <begin position="1"/>
        <end position="183"/>
    </location>
</feature>
<accession>A0A1V0SFP7</accession>
<evidence type="ECO:0000313" key="2">
    <source>
        <dbReference type="EMBL" id="ARF10448.1"/>
    </source>
</evidence>
<dbReference type="Gene3D" id="3.30.700.20">
    <property type="entry name" value="Hypothetical protein ph0010, domain 1"/>
    <property type="match status" value="1"/>
</dbReference>
<dbReference type="InterPro" id="IPR027485">
    <property type="entry name" value="AMMECR1_N"/>
</dbReference>
<dbReference type="InterPro" id="IPR036071">
    <property type="entry name" value="AMMECR1_dom_sf"/>
</dbReference>
<dbReference type="InterPro" id="IPR002733">
    <property type="entry name" value="AMMECR1_domain"/>
</dbReference>
<dbReference type="EMBL" id="KY684103">
    <property type="protein sequence ID" value="ARF10448.1"/>
    <property type="molecule type" value="Genomic_DNA"/>
</dbReference>
<sequence length="445" mass="52928">MDLSFIIENALKFKIQNDDFKTYNNIFGIFVSIERLNNVHGCIGYWTNDYSNMTHKSIIETIPRISYSATFEDMRRLRFKKSIYLDLLTNFKIYYMKLPILSISDSGLINDNEKFDNNKYGVIVSNNYNKATYLPKVFKNYSWAQIKKSIIQKASITNNEQNKFYAYNAIINKMSLLEYYTLPLINFFNDYMLNNKLKEGIIRNIGTLYDLLLLHKFNKYSDKIKLSDQVYNIIKKQIYDYDFIKLDAQAQSFLFKCYYELNIENIDNYYKILLNNFLIKFKNNKYKLFFEDYEIIDSLSLINNNISLHKKLINKIINNLPSDIFSLNWISQYINKIQKIIKIDNNYIDTLENKILSNIPDYDSETNYLVVSLECLTALYNINNMNNVDNMNNINNKKIIHHLEEFFKFTSQRKNNNGIYLFKNNTYRLDITGHFISSINNLIKS</sequence>
<dbReference type="SUPFAM" id="SSF143447">
    <property type="entry name" value="AMMECR1-like"/>
    <property type="match status" value="1"/>
</dbReference>
<protein>
    <submittedName>
        <fullName evidence="2">AMMECR1 domain protein</fullName>
    </submittedName>
</protein>
<proteinExistence type="predicted"/>
<dbReference type="Gene3D" id="3.30.1490.150">
    <property type="entry name" value="Hypothetical protein ph0010, domain 2"/>
    <property type="match status" value="1"/>
</dbReference>
<dbReference type="Pfam" id="PF01871">
    <property type="entry name" value="AMMECR1"/>
    <property type="match status" value="1"/>
</dbReference>
<reference evidence="2" key="1">
    <citation type="journal article" date="2017" name="Science">
        <title>Giant viruses with an expanded complement of translation system components.</title>
        <authorList>
            <person name="Schulz F."/>
            <person name="Yutin N."/>
            <person name="Ivanova N.N."/>
            <person name="Ortega D.R."/>
            <person name="Lee T.K."/>
            <person name="Vierheilig J."/>
            <person name="Daims H."/>
            <person name="Horn M."/>
            <person name="Wagner M."/>
            <person name="Jensen G.J."/>
            <person name="Kyrpides N.C."/>
            <person name="Koonin E.V."/>
            <person name="Woyke T."/>
        </authorList>
    </citation>
    <scope>NUCLEOTIDE SEQUENCE</scope>
    <source>
        <strain evidence="2">HKV1</strain>
    </source>
</reference>
<evidence type="ECO:0000259" key="1">
    <source>
        <dbReference type="PROSITE" id="PS51112"/>
    </source>
</evidence>
<dbReference type="PROSITE" id="PS51112">
    <property type="entry name" value="AMMECR1"/>
    <property type="match status" value="1"/>
</dbReference>
<gene>
    <name evidence="2" type="ORF">Hokovirus_1_327</name>
</gene>
<name>A0A1V0SFP7_9VIRU</name>
<organism evidence="2">
    <name type="scientific">Hokovirus HKV1</name>
    <dbReference type="NCBI Taxonomy" id="1977638"/>
    <lineage>
        <taxon>Viruses</taxon>
        <taxon>Varidnaviria</taxon>
        <taxon>Bamfordvirae</taxon>
        <taxon>Nucleocytoviricota</taxon>
        <taxon>Megaviricetes</taxon>
        <taxon>Imitervirales</taxon>
        <taxon>Mimiviridae</taxon>
        <taxon>Klosneuvirinae</taxon>
        <taxon>Hokovirus</taxon>
    </lineage>
</organism>